<protein>
    <submittedName>
        <fullName evidence="1">Uncharacterized protein</fullName>
    </submittedName>
</protein>
<gene>
    <name evidence="1" type="ORF">Ddye_028022</name>
</gene>
<reference evidence="1" key="1">
    <citation type="journal article" date="2023" name="Plant J.">
        <title>Genome sequences and population genomics provide insights into the demographic history, inbreeding, and mutation load of two 'living fossil' tree species of Dipteronia.</title>
        <authorList>
            <person name="Feng Y."/>
            <person name="Comes H.P."/>
            <person name="Chen J."/>
            <person name="Zhu S."/>
            <person name="Lu R."/>
            <person name="Zhang X."/>
            <person name="Li P."/>
            <person name="Qiu J."/>
            <person name="Olsen K.M."/>
            <person name="Qiu Y."/>
        </authorList>
    </citation>
    <scope>NUCLEOTIDE SEQUENCE</scope>
    <source>
        <strain evidence="1">KIB01</strain>
    </source>
</reference>
<organism evidence="1 2">
    <name type="scientific">Dipteronia dyeriana</name>
    <dbReference type="NCBI Taxonomy" id="168575"/>
    <lineage>
        <taxon>Eukaryota</taxon>
        <taxon>Viridiplantae</taxon>
        <taxon>Streptophyta</taxon>
        <taxon>Embryophyta</taxon>
        <taxon>Tracheophyta</taxon>
        <taxon>Spermatophyta</taxon>
        <taxon>Magnoliopsida</taxon>
        <taxon>eudicotyledons</taxon>
        <taxon>Gunneridae</taxon>
        <taxon>Pentapetalae</taxon>
        <taxon>rosids</taxon>
        <taxon>malvids</taxon>
        <taxon>Sapindales</taxon>
        <taxon>Sapindaceae</taxon>
        <taxon>Hippocastanoideae</taxon>
        <taxon>Acereae</taxon>
        <taxon>Dipteronia</taxon>
    </lineage>
</organism>
<dbReference type="Proteomes" id="UP001280121">
    <property type="component" value="Unassembled WGS sequence"/>
</dbReference>
<dbReference type="AlphaFoldDB" id="A0AAD9TQN8"/>
<dbReference type="EMBL" id="JANJYI010000008">
    <property type="protein sequence ID" value="KAK2640227.1"/>
    <property type="molecule type" value="Genomic_DNA"/>
</dbReference>
<evidence type="ECO:0000313" key="2">
    <source>
        <dbReference type="Proteomes" id="UP001280121"/>
    </source>
</evidence>
<sequence length="96" mass="11742">MINLYYRATYAYRVEEFDRLMVKMKSIHYKLHDEQVEEEVPYIDDQHSRVHEFLLTCNPEDAYHIYCRIYKRFVTMFVSRPSIQCKRNTHILDSGC</sequence>
<name>A0AAD9TQN8_9ROSI</name>
<keyword evidence="2" id="KW-1185">Reference proteome</keyword>
<accession>A0AAD9TQN8</accession>
<comment type="caution">
    <text evidence="1">The sequence shown here is derived from an EMBL/GenBank/DDBJ whole genome shotgun (WGS) entry which is preliminary data.</text>
</comment>
<evidence type="ECO:0000313" key="1">
    <source>
        <dbReference type="EMBL" id="KAK2640227.1"/>
    </source>
</evidence>
<proteinExistence type="predicted"/>